<feature type="domain" description="DUF1214" evidence="2">
    <location>
        <begin position="321"/>
        <end position="426"/>
    </location>
</feature>
<evidence type="ECO:0000313" key="4">
    <source>
        <dbReference type="EMBL" id="NPT56738.1"/>
    </source>
</evidence>
<evidence type="ECO:0000259" key="2">
    <source>
        <dbReference type="Pfam" id="PF06742"/>
    </source>
</evidence>
<dbReference type="EMBL" id="WOEZ01000101">
    <property type="protein sequence ID" value="NPT56738.1"/>
    <property type="molecule type" value="Genomic_DNA"/>
</dbReference>
<dbReference type="AlphaFoldDB" id="A0A972NQT1"/>
<dbReference type="RefSeq" id="WP_172167359.1">
    <property type="nucleotide sequence ID" value="NZ_WOEZ01000101.1"/>
</dbReference>
<reference evidence="4 5" key="1">
    <citation type="submission" date="2019-11" db="EMBL/GenBank/DDBJ databases">
        <title>Metabolism of dissolved organic matter in forest soils.</title>
        <authorList>
            <person name="Cyle K.T."/>
            <person name="Wilhelm R.C."/>
            <person name="Martinez C.E."/>
        </authorList>
    </citation>
    <scope>NUCLEOTIDE SEQUENCE [LARGE SCALE GENOMIC DNA]</scope>
    <source>
        <strain evidence="4 5">5N</strain>
    </source>
</reference>
<accession>A0A972NQT1</accession>
<proteinExistence type="predicted"/>
<dbReference type="Proteomes" id="UP000655523">
    <property type="component" value="Unassembled WGS sequence"/>
</dbReference>
<name>A0A972NQT1_9BURK</name>
<dbReference type="InterPro" id="IPR010621">
    <property type="entry name" value="DUF1214"/>
</dbReference>
<dbReference type="InterPro" id="IPR037049">
    <property type="entry name" value="DUF1214_C_sf"/>
</dbReference>
<evidence type="ECO:0000259" key="3">
    <source>
        <dbReference type="Pfam" id="PF06863"/>
    </source>
</evidence>
<dbReference type="Gene3D" id="2.60.40.1610">
    <property type="entry name" value="Domain of unknown function DUF1254"/>
    <property type="match status" value="1"/>
</dbReference>
<dbReference type="PANTHER" id="PTHR36509:SF3">
    <property type="entry name" value="SIGNAL PEPTIDE PROTEIN"/>
    <property type="match status" value="1"/>
</dbReference>
<comment type="caution">
    <text evidence="4">The sequence shown here is derived from an EMBL/GenBank/DDBJ whole genome shotgun (WGS) entry which is preliminary data.</text>
</comment>
<keyword evidence="5" id="KW-1185">Reference proteome</keyword>
<gene>
    <name evidence="4" type="ORF">GNZ13_19640</name>
</gene>
<dbReference type="InterPro" id="IPR037050">
    <property type="entry name" value="DUF1254_sf"/>
</dbReference>
<feature type="signal peptide" evidence="1">
    <location>
        <begin position="1"/>
        <end position="26"/>
    </location>
</feature>
<dbReference type="Pfam" id="PF06742">
    <property type="entry name" value="DUF1214"/>
    <property type="match status" value="1"/>
</dbReference>
<protein>
    <submittedName>
        <fullName evidence="4">DUF1214 domain-containing protein</fullName>
    </submittedName>
</protein>
<dbReference type="SUPFAM" id="SSF160935">
    <property type="entry name" value="VPA0735-like"/>
    <property type="match status" value="1"/>
</dbReference>
<sequence length="443" mass="48722">MSRIAAVPLFTFAAAVILAQSGVTWAQTVDTRIGKIELTEGVPANAAMVQKLFDESDFQRASQAYVWGLPIVGFAQWQYDARTVFGAKDTDMVIYQSVQDKLGILTANATTPYIGGFPDLSKTGPLVIDYPAGSSAGGIADFWQRSLTDMGETGPDMGKGAKYLVIGPRQAIPAVKGYRVIQSPTFNIFVAFRALDADPAKADALIRSFHCEPVIERDRVMMGMLKPLGIEKGKPFAPDERQRRILADGAQVGELFAQANAFNSRTPGAQYRPDARWRYVILFDPSQESKYYTEVDERADYFYEAVTTSKGMTTKTPGVGQAYLGAYSDKDGKVLDGSKNYVLHVPANPPAKLFWSLTVYDTDQRVLIDNGKGVADKSSRQDLVKNADGSVDLCVGPDAPTGKEKNWIPSVPWKAWFAYFRLYGPLQPYFDGQFALGDFEQTK</sequence>
<dbReference type="PANTHER" id="PTHR36509">
    <property type="entry name" value="BLL3101 PROTEIN"/>
    <property type="match status" value="1"/>
</dbReference>
<organism evidence="4 5">
    <name type="scientific">Paraburkholderia elongata</name>
    <dbReference type="NCBI Taxonomy" id="2675747"/>
    <lineage>
        <taxon>Bacteria</taxon>
        <taxon>Pseudomonadati</taxon>
        <taxon>Pseudomonadota</taxon>
        <taxon>Betaproteobacteria</taxon>
        <taxon>Burkholderiales</taxon>
        <taxon>Burkholderiaceae</taxon>
        <taxon>Paraburkholderia</taxon>
    </lineage>
</organism>
<keyword evidence="1" id="KW-0732">Signal</keyword>
<evidence type="ECO:0000313" key="5">
    <source>
        <dbReference type="Proteomes" id="UP000655523"/>
    </source>
</evidence>
<feature type="chain" id="PRO_5037701138" evidence="1">
    <location>
        <begin position="27"/>
        <end position="443"/>
    </location>
</feature>
<feature type="domain" description="DUF1254" evidence="3">
    <location>
        <begin position="102"/>
        <end position="212"/>
    </location>
</feature>
<evidence type="ECO:0000256" key="1">
    <source>
        <dbReference type="SAM" id="SignalP"/>
    </source>
</evidence>
<dbReference type="InterPro" id="IPR010679">
    <property type="entry name" value="DUF1254"/>
</dbReference>
<dbReference type="Pfam" id="PF06863">
    <property type="entry name" value="DUF1254"/>
    <property type="match status" value="1"/>
</dbReference>
<dbReference type="Gene3D" id="2.60.120.600">
    <property type="entry name" value="Domain of unknown function DUF1214, C-terminal domain"/>
    <property type="match status" value="1"/>
</dbReference>